<keyword evidence="2" id="KW-0378">Hydrolase</keyword>
<reference evidence="2 3" key="1">
    <citation type="submission" date="2017-07" db="EMBL/GenBank/DDBJ databases">
        <title>Paenibacillus herberti R33 genome sequencing and assembly.</title>
        <authorList>
            <person name="Su W."/>
        </authorList>
    </citation>
    <scope>NUCLEOTIDE SEQUENCE [LARGE SCALE GENOMIC DNA]</scope>
    <source>
        <strain evidence="2 3">R33</strain>
    </source>
</reference>
<comment type="caution">
    <text evidence="2">The sequence shown here is derived from an EMBL/GenBank/DDBJ whole genome shotgun (WGS) entry which is preliminary data.</text>
</comment>
<dbReference type="AlphaFoldDB" id="A0A229NVN1"/>
<dbReference type="OrthoDB" id="3193269at2"/>
<dbReference type="Pfam" id="PF09848">
    <property type="entry name" value="SLFN-g3_helicase"/>
    <property type="match status" value="1"/>
</dbReference>
<dbReference type="InterPro" id="IPR018647">
    <property type="entry name" value="SLFN_3-like_DNA/RNA_helicase"/>
</dbReference>
<keyword evidence="2" id="KW-0347">Helicase</keyword>
<keyword evidence="2" id="KW-0547">Nucleotide-binding</keyword>
<gene>
    <name evidence="2" type="ORF">CGZ75_12935</name>
</gene>
<dbReference type="EMBL" id="NMUQ01000002">
    <property type="protein sequence ID" value="OXM13912.1"/>
    <property type="molecule type" value="Genomic_DNA"/>
</dbReference>
<feature type="domain" description="Schlafen group 3-like DNA/RNA helicase" evidence="1">
    <location>
        <begin position="261"/>
        <end position="603"/>
    </location>
</feature>
<dbReference type="Gene3D" id="3.40.50.300">
    <property type="entry name" value="P-loop containing nucleotide triphosphate hydrolases"/>
    <property type="match status" value="1"/>
</dbReference>
<dbReference type="RefSeq" id="WP_089524737.1">
    <property type="nucleotide sequence ID" value="NZ_NMUQ01000002.1"/>
</dbReference>
<keyword evidence="2" id="KW-0067">ATP-binding</keyword>
<organism evidence="2 3">
    <name type="scientific">Paenibacillus herberti</name>
    <dbReference type="NCBI Taxonomy" id="1619309"/>
    <lineage>
        <taxon>Bacteria</taxon>
        <taxon>Bacillati</taxon>
        <taxon>Bacillota</taxon>
        <taxon>Bacilli</taxon>
        <taxon>Bacillales</taxon>
        <taxon>Paenibacillaceae</taxon>
        <taxon>Paenibacillus</taxon>
    </lineage>
</organism>
<sequence length="617" mass="70515">MIVYSSSVEQFKEDVAENRIAPTIETAYISKLGKRPAQSEWRAWNNSMQFMDKVIRNSKVADDCGVLIEYNIPSTSKRIDFVIAGHDQENEKNFIIVELKQWDTAEASPKEDLVRTVINGAVRETTHPSYQAWSYRQFMYDMNENVYSKGIKGHSVAFLHNYHAKNPEPLKSDHYQKVIAEAPLFFAEETRKLQEFLFKYVGKGNGVDLLYEIENGRIVPSKSLIDHIDGLFKGNDDFILLDEQKVAYETIMSYAKRQDHKATIIVKGGPGTGKSVISMNAMGGLLRERLNTIFVAPNASFRSVMVEMLAKNKTLSKARTKNLFMGSGSFVDSKENEFDVLIVDEAHRLKGKGTYMYKGVNQVDDVIKSSNVNVFFVDDHQRIRPNDIGTIAEIKRVAKERKSTLYEYELHAQFRCSGADGYLNWIDDVLHIRETGNYNGWDRDAFDFQILDNPHEVFNLIRQKQSEGLKARMTAGFAWSWTNEGNSNGQIEDVVIPEHSFSMPWNGKAIQSIWAVHPDGVNQVGCIHTTQGLEFDYVGVIIGNDLKYDIENYELYADYNEYKDTAGKKGLKHNRDELKKLISNIYKVLLTRGMKGCYVYCCDPSLKKYLEDRLGER</sequence>
<proteinExistence type="predicted"/>
<evidence type="ECO:0000313" key="2">
    <source>
        <dbReference type="EMBL" id="OXM13912.1"/>
    </source>
</evidence>
<name>A0A229NVN1_9BACL</name>
<keyword evidence="3" id="KW-1185">Reference proteome</keyword>
<protein>
    <submittedName>
        <fullName evidence="2">ATP-dependent DNA helicase RecG</fullName>
    </submittedName>
</protein>
<accession>A0A229NVN1</accession>
<dbReference type="InterPro" id="IPR027417">
    <property type="entry name" value="P-loop_NTPase"/>
</dbReference>
<dbReference type="Proteomes" id="UP000215145">
    <property type="component" value="Unassembled WGS sequence"/>
</dbReference>
<dbReference type="SUPFAM" id="SSF52540">
    <property type="entry name" value="P-loop containing nucleoside triphosphate hydrolases"/>
    <property type="match status" value="1"/>
</dbReference>
<dbReference type="GO" id="GO:0004386">
    <property type="term" value="F:helicase activity"/>
    <property type="evidence" value="ECO:0007669"/>
    <property type="project" value="UniProtKB-KW"/>
</dbReference>
<evidence type="ECO:0000259" key="1">
    <source>
        <dbReference type="Pfam" id="PF09848"/>
    </source>
</evidence>
<evidence type="ECO:0000313" key="3">
    <source>
        <dbReference type="Proteomes" id="UP000215145"/>
    </source>
</evidence>